<keyword evidence="2" id="KW-0285">Flavoprotein</keyword>
<keyword evidence="3" id="KW-0274">FAD</keyword>
<dbReference type="AlphaFoldDB" id="A0AAI8VC86"/>
<gene>
    <name evidence="7" type="ORF">KHLLAP_LOCUS5485</name>
</gene>
<dbReference type="PANTHER" id="PTHR43872:SF1">
    <property type="entry name" value="MONOOXYGENASE, PUTATIVE (AFU_ORTHOLOGUE AFUA_8G02570)-RELATED"/>
    <property type="match status" value="1"/>
</dbReference>
<feature type="region of interest" description="Disordered" evidence="6">
    <location>
        <begin position="446"/>
        <end position="466"/>
    </location>
</feature>
<dbReference type="Proteomes" id="UP001295740">
    <property type="component" value="Unassembled WGS sequence"/>
</dbReference>
<evidence type="ECO:0000256" key="6">
    <source>
        <dbReference type="SAM" id="MobiDB-lite"/>
    </source>
</evidence>
<dbReference type="GO" id="GO:0050661">
    <property type="term" value="F:NADP binding"/>
    <property type="evidence" value="ECO:0007669"/>
    <property type="project" value="InterPro"/>
</dbReference>
<proteinExistence type="predicted"/>
<evidence type="ECO:0000313" key="7">
    <source>
        <dbReference type="EMBL" id="CAJ2505017.1"/>
    </source>
</evidence>
<keyword evidence="4" id="KW-0560">Oxidoreductase</keyword>
<dbReference type="InterPro" id="IPR051820">
    <property type="entry name" value="FAD-binding_MO"/>
</dbReference>
<organism evidence="7 8">
    <name type="scientific">Anthostomella pinea</name>
    <dbReference type="NCBI Taxonomy" id="933095"/>
    <lineage>
        <taxon>Eukaryota</taxon>
        <taxon>Fungi</taxon>
        <taxon>Dikarya</taxon>
        <taxon>Ascomycota</taxon>
        <taxon>Pezizomycotina</taxon>
        <taxon>Sordariomycetes</taxon>
        <taxon>Xylariomycetidae</taxon>
        <taxon>Xylariales</taxon>
        <taxon>Xylariaceae</taxon>
        <taxon>Anthostomella</taxon>
    </lineage>
</organism>
<dbReference type="GO" id="GO:0050660">
    <property type="term" value="F:flavin adenine dinucleotide binding"/>
    <property type="evidence" value="ECO:0007669"/>
    <property type="project" value="InterPro"/>
</dbReference>
<dbReference type="Pfam" id="PF00743">
    <property type="entry name" value="FMO-like"/>
    <property type="match status" value="1"/>
</dbReference>
<evidence type="ECO:0000256" key="4">
    <source>
        <dbReference type="ARBA" id="ARBA00023002"/>
    </source>
</evidence>
<comment type="cofactor">
    <cofactor evidence="1">
        <name>FAD</name>
        <dbReference type="ChEBI" id="CHEBI:57692"/>
    </cofactor>
</comment>
<evidence type="ECO:0000256" key="2">
    <source>
        <dbReference type="ARBA" id="ARBA00022630"/>
    </source>
</evidence>
<dbReference type="GO" id="GO:0004499">
    <property type="term" value="F:N,N-dimethylaniline monooxygenase activity"/>
    <property type="evidence" value="ECO:0007669"/>
    <property type="project" value="InterPro"/>
</dbReference>
<dbReference type="SUPFAM" id="SSF51905">
    <property type="entry name" value="FAD/NAD(P)-binding domain"/>
    <property type="match status" value="1"/>
</dbReference>
<keyword evidence="5" id="KW-0503">Monooxygenase</keyword>
<reference evidence="7" key="1">
    <citation type="submission" date="2023-10" db="EMBL/GenBank/DDBJ databases">
        <authorList>
            <person name="Hackl T."/>
        </authorList>
    </citation>
    <scope>NUCLEOTIDE SEQUENCE</scope>
</reference>
<comment type="caution">
    <text evidence="7">The sequence shown here is derived from an EMBL/GenBank/DDBJ whole genome shotgun (WGS) entry which is preliminary data.</text>
</comment>
<dbReference type="InterPro" id="IPR020946">
    <property type="entry name" value="Flavin_mOase-like"/>
</dbReference>
<evidence type="ECO:0000256" key="5">
    <source>
        <dbReference type="ARBA" id="ARBA00023033"/>
    </source>
</evidence>
<accession>A0AAI8VC86</accession>
<evidence type="ECO:0000313" key="8">
    <source>
        <dbReference type="Proteomes" id="UP001295740"/>
    </source>
</evidence>
<evidence type="ECO:0000256" key="1">
    <source>
        <dbReference type="ARBA" id="ARBA00001974"/>
    </source>
</evidence>
<name>A0AAI8VC86_9PEZI</name>
<dbReference type="PANTHER" id="PTHR43872">
    <property type="entry name" value="MONOOXYGENASE, PUTATIVE (AFU_ORTHOLOGUE AFUA_8G02570)-RELATED"/>
    <property type="match status" value="1"/>
</dbReference>
<sequence length="492" mass="55611">MAKAMKDECDVLETFDVVIIGAGISGINCAYRIQSQLPGATFTVLENRDDLGGTWDLFKYPGVRSDSNLRHYSFAWHPWPYQNPPIADGPLIKQYLKDSVSQHGIDRYLRFGHKVVSTAWSSKSQQWKVKAIHDGVAKEFRAQFLVLGTGYYDYQTPRQTVIPGLEDFKGEVVHPQFWPEDFDYTGKKLAVIGSGATTVTLLPNLAKKAAQAVMVQRSPTYIAAMNNRVPKAPWMQNYLPASTVKTWTRLSYMVKDYLTTVYCHYFPKQARALFRKMTIAKLPQRIDYDRHFTPRYNPWEQRVCLSPDGDFFQAFHNPNTDIVTGKIETVTKDGIQMEDGTIIPADCIVTATGLTMVLGGGIDISVDGQKLDWGDRFMWNGAMVEEVPNMVYMMGYVNHSWTLGADDTAHILIRVMKNMQRNGVRAAVPRVPEGAVTDTRRTWKLSSTYSQEAESRLPRSGSHGPWRPKGHVPLDYLHARWGDVTTGLHYSA</sequence>
<dbReference type="Gene3D" id="3.50.50.60">
    <property type="entry name" value="FAD/NAD(P)-binding domain"/>
    <property type="match status" value="2"/>
</dbReference>
<dbReference type="InterPro" id="IPR036188">
    <property type="entry name" value="FAD/NAD-bd_sf"/>
</dbReference>
<protein>
    <submittedName>
        <fullName evidence="7">Uu.00g124110.m01.CDS01</fullName>
    </submittedName>
</protein>
<evidence type="ECO:0000256" key="3">
    <source>
        <dbReference type="ARBA" id="ARBA00022827"/>
    </source>
</evidence>
<dbReference type="EMBL" id="CAUWAG010000007">
    <property type="protein sequence ID" value="CAJ2505017.1"/>
    <property type="molecule type" value="Genomic_DNA"/>
</dbReference>
<keyword evidence="8" id="KW-1185">Reference proteome</keyword>